<comment type="caution">
    <text evidence="4">The sequence shown here is derived from an EMBL/GenBank/DDBJ whole genome shotgun (WGS) entry which is preliminary data.</text>
</comment>
<accession>A0A812UV51</accession>
<feature type="region of interest" description="Disordered" evidence="1">
    <location>
        <begin position="197"/>
        <end position="241"/>
    </location>
</feature>
<dbReference type="SUPFAM" id="SSF48208">
    <property type="entry name" value="Six-hairpin glycosidases"/>
    <property type="match status" value="1"/>
</dbReference>
<evidence type="ECO:0000313" key="5">
    <source>
        <dbReference type="Proteomes" id="UP000604046"/>
    </source>
</evidence>
<dbReference type="OrthoDB" id="3918848at2759"/>
<dbReference type="EMBL" id="CAJNDS010002740">
    <property type="protein sequence ID" value="CAE7580091.1"/>
    <property type="molecule type" value="Genomic_DNA"/>
</dbReference>
<dbReference type="PANTHER" id="PTHR31987">
    <property type="entry name" value="GLUTAMINASE A-RELATED"/>
    <property type="match status" value="1"/>
</dbReference>
<feature type="region of interest" description="Disordered" evidence="1">
    <location>
        <begin position="113"/>
        <end position="163"/>
    </location>
</feature>
<feature type="region of interest" description="Disordered" evidence="1">
    <location>
        <begin position="1"/>
        <end position="94"/>
    </location>
</feature>
<evidence type="ECO:0000256" key="1">
    <source>
        <dbReference type="SAM" id="MobiDB-lite"/>
    </source>
</evidence>
<reference evidence="4" key="1">
    <citation type="submission" date="2021-02" db="EMBL/GenBank/DDBJ databases">
        <authorList>
            <person name="Dougan E. K."/>
            <person name="Rhodes N."/>
            <person name="Thang M."/>
            <person name="Chan C."/>
        </authorList>
    </citation>
    <scope>NUCLEOTIDE SEQUENCE</scope>
</reference>
<dbReference type="InterPro" id="IPR052743">
    <property type="entry name" value="Glutaminase_GtaA"/>
</dbReference>
<dbReference type="PANTHER" id="PTHR31987:SF1">
    <property type="entry name" value="GLUTAMINASE A"/>
    <property type="match status" value="1"/>
</dbReference>
<feature type="compositionally biased region" description="Basic and acidic residues" evidence="1">
    <location>
        <begin position="58"/>
        <end position="67"/>
    </location>
</feature>
<dbReference type="InterPro" id="IPR033433">
    <property type="entry name" value="GtaA_N"/>
</dbReference>
<protein>
    <submittedName>
        <fullName evidence="4">GtaA protein</fullName>
    </submittedName>
</protein>
<feature type="domain" description="Glutaminase A central" evidence="2">
    <location>
        <begin position="757"/>
        <end position="980"/>
    </location>
</feature>
<dbReference type="AlphaFoldDB" id="A0A812UV51"/>
<feature type="compositionally biased region" description="Polar residues" evidence="1">
    <location>
        <begin position="1"/>
        <end position="12"/>
    </location>
</feature>
<evidence type="ECO:0000313" key="4">
    <source>
        <dbReference type="EMBL" id="CAE7580091.1"/>
    </source>
</evidence>
<dbReference type="Pfam" id="PF17168">
    <property type="entry name" value="DUF5127"/>
    <property type="match status" value="1"/>
</dbReference>
<dbReference type="GO" id="GO:0005975">
    <property type="term" value="P:carbohydrate metabolic process"/>
    <property type="evidence" value="ECO:0007669"/>
    <property type="project" value="InterPro"/>
</dbReference>
<evidence type="ECO:0000259" key="2">
    <source>
        <dbReference type="Pfam" id="PF16335"/>
    </source>
</evidence>
<feature type="compositionally biased region" description="Low complexity" evidence="1">
    <location>
        <begin position="68"/>
        <end position="86"/>
    </location>
</feature>
<feature type="domain" description="Glutaminase A N-terminal" evidence="3">
    <location>
        <begin position="532"/>
        <end position="750"/>
    </location>
</feature>
<dbReference type="InterPro" id="IPR032514">
    <property type="entry name" value="GtaA_central"/>
</dbReference>
<name>A0A812UV51_9DINO</name>
<sequence length="1157" mass="125782">MARYAQNTTIGNTCPWGAGDASLPDAFTLAAQKAARRRESKEGASEVPEVSEAAEPSESPKEPKATARSEAPTATARSAASRASRVSRLDTGRMMNLIEKCLDKKVDEMRACTTLRPPSNAARSVRSGHSVRSAETVSTQPEAPSHIETDTSVKAEPQPEAVTMAGKRAQAHKLSDAALGKFDDDASRLAYLEMQKSAAEARNKNRSALSFGYEPPSREEAKGETMAGRRAQAQKLSDASLGKFDADQSRLAYLEMQKSAAEVRNKNRSAQCFEKAEAPQYPALLREVEGLAEKKGTNVSMAGKRAKAQKVSEATLGKFDADKSLDAYLDMQKSAEELRNKSTQPNFATSRVVKEKFFGFQTWLDRFEWEGISLNWKAYSELIKFYTSRGELDAAFELSEDVANGDAFETGPGAWLRQLQVAADQGSAGHVEKVARAMHRHCGSLGKVGEGRSHLMPWVGKQSVFSCHELLCCVNRIPSTDNLTDASPVHWTGDELDWVGLIRVDGSVYRWLGRPVLDIAAARQLSVEVLPTLTRYVFQAGQATLTVEFLTPAIDHDEDFVWATCPVTTVSFMADGGHSVEVYFDMSAATATQKDSQEVAWARESGPGIEVMRTGTVAQKVCGQTSDRCDWGFRHVAVPSGAKTVMAAASETRAAFAQGSYKHLEDDAGPARKASDRPLVLSASLAVPPGQVAGLHLMLDEVVAQRFFGTDLRPLWTQHFPNATLALAAAEQQKALRQSRAEDFNKKLAAELQMQGGEKYAQLGSLVYRQVTGATSAAWNHRVGEVWPFMKEISSDGDVSTVDVIFPAFPFFLHLAPDFFRKLMLPLLVYSVNGTAPYGMDIKYNLSWAPHHLGTWPVCDIPSDQQEQMPVEESGNMLIMITAVSQKLGNVGWLASYWPLLKTWADFLVASLPDPGNQLCTDDFEGPNPHNVNLAGKGIVGLAAYAELLKLAGQGAESAKYRQLAEGFVKDWLHGAADGQSGMAWLGVWQAEGSHQVIVCRTIGDLPLGWYTTLAMGQKPCIGEKLKVEARLQGRFVPVALEAQCLEILGLCGEGLVHGNDVSQLAHGCGDGGRAELVLIVLLREQGLPRSGRIAAGLEKVKEDLARRARQTLPKMGAGNFGMGQAVLAAPHHVYTVADVVRLVAVDERRESGQHGR</sequence>
<dbReference type="InterPro" id="IPR008928">
    <property type="entry name" value="6-hairpin_glycosidase_sf"/>
</dbReference>
<feature type="compositionally biased region" description="Polar residues" evidence="1">
    <location>
        <begin position="133"/>
        <end position="142"/>
    </location>
</feature>
<organism evidence="4 5">
    <name type="scientific">Symbiodinium natans</name>
    <dbReference type="NCBI Taxonomy" id="878477"/>
    <lineage>
        <taxon>Eukaryota</taxon>
        <taxon>Sar</taxon>
        <taxon>Alveolata</taxon>
        <taxon>Dinophyceae</taxon>
        <taxon>Suessiales</taxon>
        <taxon>Symbiodiniaceae</taxon>
        <taxon>Symbiodinium</taxon>
    </lineage>
</organism>
<gene>
    <name evidence="4" type="primary">gtaA</name>
    <name evidence="4" type="ORF">SNAT2548_LOCUS33097</name>
</gene>
<dbReference type="Pfam" id="PF16335">
    <property type="entry name" value="GtaA_6_Hairpin"/>
    <property type="match status" value="1"/>
</dbReference>
<evidence type="ECO:0000259" key="3">
    <source>
        <dbReference type="Pfam" id="PF17168"/>
    </source>
</evidence>
<keyword evidence="5" id="KW-1185">Reference proteome</keyword>
<proteinExistence type="predicted"/>
<feature type="compositionally biased region" description="Low complexity" evidence="1">
    <location>
        <begin position="45"/>
        <end position="57"/>
    </location>
</feature>
<dbReference type="Proteomes" id="UP000604046">
    <property type="component" value="Unassembled WGS sequence"/>
</dbReference>